<evidence type="ECO:0000313" key="4">
    <source>
        <dbReference type="Proteomes" id="UP000326939"/>
    </source>
</evidence>
<evidence type="ECO:0000259" key="2">
    <source>
        <dbReference type="Pfam" id="PF14244"/>
    </source>
</evidence>
<dbReference type="Proteomes" id="UP000326939">
    <property type="component" value="Chromosome 17"/>
</dbReference>
<feature type="region of interest" description="Disordered" evidence="1">
    <location>
        <begin position="288"/>
        <end position="352"/>
    </location>
</feature>
<sequence length="352" mass="39250">MTTPTNDDGVVVKNTKVTLPSLHMQDVSSLLTPEKLDGTNYVEWALNAQNKIQGRKRWGFISCSKATPNDTNSEEYEAWEDDNCLIKSWLLDAMNKDIRSIFLRYQQQRKSGIWLNKHTQSAKMPQNHINYIEIDAIDYCAMSCPADIEIYTTKVNSQRVYIFLAGLDSSLDGVRGRVLTIVPLPNLQVTYAMVCAEANRQDAMMGGISIDGTAMATRRISTLQDKKKGTHKYSTPTCTEDVRYPANHEEVLSFDIKLTTLPTGIPTDENNSTMDTPTVMDSCLQDKTMDTSTANDPCSQDSNEHYEQSHQPLDSTLPPNAPANSSPESLSIPTPQVQPTNYSDITHHALPP</sequence>
<dbReference type="AlphaFoldDB" id="A0A5N5JAS6"/>
<evidence type="ECO:0000256" key="1">
    <source>
        <dbReference type="SAM" id="MobiDB-lite"/>
    </source>
</evidence>
<dbReference type="PANTHER" id="PTHR37610:SF38">
    <property type="entry name" value="RETROTRANSPOSON COPIA-LIKE N-TERMINAL DOMAIN-CONTAINING PROTEIN"/>
    <property type="match status" value="1"/>
</dbReference>
<feature type="compositionally biased region" description="Low complexity" evidence="1">
    <location>
        <begin position="322"/>
        <end position="331"/>
    </location>
</feature>
<organism evidence="3 4">
    <name type="scientific">Salix brachista</name>
    <dbReference type="NCBI Taxonomy" id="2182728"/>
    <lineage>
        <taxon>Eukaryota</taxon>
        <taxon>Viridiplantae</taxon>
        <taxon>Streptophyta</taxon>
        <taxon>Embryophyta</taxon>
        <taxon>Tracheophyta</taxon>
        <taxon>Spermatophyta</taxon>
        <taxon>Magnoliopsida</taxon>
        <taxon>eudicotyledons</taxon>
        <taxon>Gunneridae</taxon>
        <taxon>Pentapetalae</taxon>
        <taxon>rosids</taxon>
        <taxon>fabids</taxon>
        <taxon>Malpighiales</taxon>
        <taxon>Salicaceae</taxon>
        <taxon>Saliceae</taxon>
        <taxon>Salix</taxon>
    </lineage>
</organism>
<feature type="compositionally biased region" description="Polar residues" evidence="1">
    <location>
        <begin position="290"/>
        <end position="301"/>
    </location>
</feature>
<dbReference type="EMBL" id="VDCV01000017">
    <property type="protein sequence ID" value="KAB5516299.1"/>
    <property type="molecule type" value="Genomic_DNA"/>
</dbReference>
<dbReference type="InterPro" id="IPR029472">
    <property type="entry name" value="Copia-like_N"/>
</dbReference>
<keyword evidence="4" id="KW-1185">Reference proteome</keyword>
<protein>
    <recommendedName>
        <fullName evidence="2">Retrotransposon Copia-like N-terminal domain-containing protein</fullName>
    </recommendedName>
</protein>
<name>A0A5N5JAS6_9ROSI</name>
<accession>A0A5N5JAS6</accession>
<dbReference type="PANTHER" id="PTHR37610">
    <property type="entry name" value="CCHC-TYPE DOMAIN-CONTAINING PROTEIN"/>
    <property type="match status" value="1"/>
</dbReference>
<evidence type="ECO:0000313" key="3">
    <source>
        <dbReference type="EMBL" id="KAB5516299.1"/>
    </source>
</evidence>
<gene>
    <name evidence="3" type="ORF">DKX38_026947</name>
</gene>
<reference evidence="4" key="1">
    <citation type="journal article" date="2019" name="Gigascience">
        <title>De novo genome assembly of the endangered Acer yangbiense, a plant species with extremely small populations endemic to Yunnan Province, China.</title>
        <authorList>
            <person name="Yang J."/>
            <person name="Wariss H.M."/>
            <person name="Tao L."/>
            <person name="Zhang R."/>
            <person name="Yun Q."/>
            <person name="Hollingsworth P."/>
            <person name="Dao Z."/>
            <person name="Luo G."/>
            <person name="Guo H."/>
            <person name="Ma Y."/>
            <person name="Sun W."/>
        </authorList>
    </citation>
    <scope>NUCLEOTIDE SEQUENCE [LARGE SCALE GENOMIC DNA]</scope>
    <source>
        <strain evidence="4">cv. br00</strain>
    </source>
</reference>
<feature type="compositionally biased region" description="Polar residues" evidence="1">
    <location>
        <begin position="332"/>
        <end position="344"/>
    </location>
</feature>
<proteinExistence type="predicted"/>
<dbReference type="Pfam" id="PF14244">
    <property type="entry name" value="Retrotran_gag_3"/>
    <property type="match status" value="1"/>
</dbReference>
<comment type="caution">
    <text evidence="3">The sequence shown here is derived from an EMBL/GenBank/DDBJ whole genome shotgun (WGS) entry which is preliminary data.</text>
</comment>
<feature type="domain" description="Retrotransposon Copia-like N-terminal" evidence="2">
    <location>
        <begin position="26"/>
        <end position="68"/>
    </location>
</feature>